<accession>A0A4S3TGF8</accession>
<keyword evidence="1" id="KW-0732">Signal</keyword>
<evidence type="ECO:0000259" key="2">
    <source>
        <dbReference type="Pfam" id="PF13458"/>
    </source>
</evidence>
<evidence type="ECO:0000256" key="1">
    <source>
        <dbReference type="ARBA" id="ARBA00022729"/>
    </source>
</evidence>
<dbReference type="PANTHER" id="PTHR30483:SF6">
    <property type="entry name" value="PERIPLASMIC BINDING PROTEIN OF ABC TRANSPORTER FOR NATURAL AMINO ACIDS"/>
    <property type="match status" value="1"/>
</dbReference>
<keyword evidence="4" id="KW-1185">Reference proteome</keyword>
<dbReference type="InterPro" id="IPR051010">
    <property type="entry name" value="BCAA_transport"/>
</dbReference>
<dbReference type="Proteomes" id="UP000318864">
    <property type="component" value="Unassembled WGS sequence"/>
</dbReference>
<dbReference type="PANTHER" id="PTHR30483">
    <property type="entry name" value="LEUCINE-SPECIFIC-BINDING PROTEIN"/>
    <property type="match status" value="1"/>
</dbReference>
<feature type="domain" description="Leucine-binding protein" evidence="2">
    <location>
        <begin position="47"/>
        <end position="385"/>
    </location>
</feature>
<organism evidence="3 4">
    <name type="scientific">Salinadaptatus halalkaliphilus</name>
    <dbReference type="NCBI Taxonomy" id="2419781"/>
    <lineage>
        <taxon>Archaea</taxon>
        <taxon>Methanobacteriati</taxon>
        <taxon>Methanobacteriota</taxon>
        <taxon>Stenosarchaea group</taxon>
        <taxon>Halobacteria</taxon>
        <taxon>Halobacteriales</taxon>
        <taxon>Natrialbaceae</taxon>
        <taxon>Salinadaptatus</taxon>
    </lineage>
</organism>
<dbReference type="SUPFAM" id="SSF53822">
    <property type="entry name" value="Periplasmic binding protein-like I"/>
    <property type="match status" value="1"/>
</dbReference>
<proteinExistence type="predicted"/>
<evidence type="ECO:0000313" key="4">
    <source>
        <dbReference type="Proteomes" id="UP000318864"/>
    </source>
</evidence>
<dbReference type="Pfam" id="PF13458">
    <property type="entry name" value="Peripla_BP_6"/>
    <property type="match status" value="1"/>
</dbReference>
<dbReference type="OrthoDB" id="200499at2157"/>
<dbReference type="EMBL" id="RBZW01000076">
    <property type="protein sequence ID" value="THE63024.1"/>
    <property type="molecule type" value="Genomic_DNA"/>
</dbReference>
<evidence type="ECO:0000313" key="3">
    <source>
        <dbReference type="EMBL" id="THE63024.1"/>
    </source>
</evidence>
<name>A0A4S3TGF8_9EURY</name>
<dbReference type="RefSeq" id="WP_141466661.1">
    <property type="nucleotide sequence ID" value="NZ_RBZW01000076.1"/>
</dbReference>
<gene>
    <name evidence="3" type="ORF">D8Y22_21525</name>
</gene>
<comment type="caution">
    <text evidence="3">The sequence shown here is derived from an EMBL/GenBank/DDBJ whole genome shotgun (WGS) entry which is preliminary data.</text>
</comment>
<dbReference type="InterPro" id="IPR028081">
    <property type="entry name" value="Leu-bd"/>
</dbReference>
<dbReference type="Gene3D" id="3.40.50.2300">
    <property type="match status" value="2"/>
</dbReference>
<dbReference type="AlphaFoldDB" id="A0A4S3TGF8"/>
<dbReference type="InterPro" id="IPR028082">
    <property type="entry name" value="Peripla_BP_I"/>
</dbReference>
<reference evidence="3 4" key="1">
    <citation type="submission" date="2018-10" db="EMBL/GenBank/DDBJ databases">
        <title>Natronolimnobius sp. XQ-INN 246 isolated from Inner Mongolia Autonomous Region of China.</title>
        <authorList>
            <person name="Xue Q."/>
        </authorList>
    </citation>
    <scope>NUCLEOTIDE SEQUENCE [LARGE SCALE GENOMIC DNA]</scope>
    <source>
        <strain evidence="3 4">XQ-INN 246</strain>
    </source>
</reference>
<dbReference type="PROSITE" id="PS51257">
    <property type="entry name" value="PROKAR_LIPOPROTEIN"/>
    <property type="match status" value="1"/>
</dbReference>
<protein>
    <submittedName>
        <fullName evidence="3">ABC transporter substrate-binding protein</fullName>
    </submittedName>
</protein>
<sequence>MVREGLSRRDVLAATGTGAVVGLAGCSSDSGNGNGNGGGGGGDDVFRVGLVAFQSGPYSAFAPDIQDAFEMLIDDWNDMGGVQGMEVEGFNRDSEAAPETAIQRAQELIDSEGVDMLATFLSTDEDGGVMNVGGRNGVPTVTCATGARLLVDEQCNPYSFRAPTSTLTKAKAGAAGGVDLFGEEVFQLNPDYSWGHEIQEDWERTIEEAGGTVVDQGWAELGASDFSTHVGAIQDADPDWIQFGFAGSGAVAFMTEAQQTGIDIPQFHHVAYEPTILGAGSSVFDETRVYTPTEYTYDIDTEANQDFVDRFESETGRLPGLAAGQAYRHIEAALRAADGADGTGPDTLVSAIREWSGEVISGEYNMRSCDHQASYPMYIAEVDSADDDQIYWSVEETIPADEVLASCDEVTGRMECSVE</sequence>